<accession>A0A540VA68</accession>
<dbReference type="GO" id="GO:0008757">
    <property type="term" value="F:S-adenosylmethionine-dependent methyltransferase activity"/>
    <property type="evidence" value="ECO:0007669"/>
    <property type="project" value="InterPro"/>
</dbReference>
<keyword evidence="3" id="KW-1185">Reference proteome</keyword>
<evidence type="ECO:0000313" key="2">
    <source>
        <dbReference type="EMBL" id="TQE93615.1"/>
    </source>
</evidence>
<dbReference type="InParanoid" id="A0A540VA68"/>
<dbReference type="CDD" id="cd02440">
    <property type="entry name" value="AdoMet_MTases"/>
    <property type="match status" value="1"/>
</dbReference>
<evidence type="ECO:0000259" key="1">
    <source>
        <dbReference type="Pfam" id="PF08241"/>
    </source>
</evidence>
<dbReference type="PANTHER" id="PTHR43591">
    <property type="entry name" value="METHYLTRANSFERASE"/>
    <property type="match status" value="1"/>
</dbReference>
<dbReference type="SUPFAM" id="SSF53335">
    <property type="entry name" value="S-adenosyl-L-methionine-dependent methyltransferases"/>
    <property type="match status" value="1"/>
</dbReference>
<dbReference type="PANTHER" id="PTHR43591:SF24">
    <property type="entry name" value="2-METHOXY-6-POLYPRENYL-1,4-BENZOQUINOL METHYLASE, MITOCHONDRIAL"/>
    <property type="match status" value="1"/>
</dbReference>
<keyword evidence="2" id="KW-0808">Transferase</keyword>
<protein>
    <submittedName>
        <fullName evidence="2">Class I SAM-dependent methyltransferase</fullName>
    </submittedName>
</protein>
<keyword evidence="2" id="KW-0489">Methyltransferase</keyword>
<dbReference type="OrthoDB" id="9772751at2"/>
<comment type="caution">
    <text evidence="2">The sequence shown here is derived from an EMBL/GenBank/DDBJ whole genome shotgun (WGS) entry which is preliminary data.</text>
</comment>
<dbReference type="GO" id="GO:0032259">
    <property type="term" value="P:methylation"/>
    <property type="evidence" value="ECO:0007669"/>
    <property type="project" value="UniProtKB-KW"/>
</dbReference>
<dbReference type="EMBL" id="VIGC01000036">
    <property type="protein sequence ID" value="TQE93615.1"/>
    <property type="molecule type" value="Genomic_DNA"/>
</dbReference>
<dbReference type="AlphaFoldDB" id="A0A540VA68"/>
<sequence>MDELAAYNKARWEELAQARVVYTQPWLDLDTRTARQRVDPHGVMGEVQGLEVLCLAASGGQQSAAFGLLGARVTVFDLSETQLARDQEAAAHYGLEIRTVQGDMRDLSAFPDGSFDLVWHAYSINFVPQVAPVFQEVRRVLRPGGLYRMEWANPFTQTIDEASWNGEGYLLRHLYRDGACLQDLNPTWDAWDVYDEDGTHRRIAGPREYVHTLSTVVNGLVRQGFVIIHASEAREEEPDPAPGSWAHFTQIAPPWLTFWCRLQPKALPPGRSGL</sequence>
<feature type="domain" description="Methyltransferase type 11" evidence="1">
    <location>
        <begin position="54"/>
        <end position="147"/>
    </location>
</feature>
<gene>
    <name evidence="2" type="ORF">FKZ61_20515</name>
</gene>
<proteinExistence type="predicted"/>
<reference evidence="2 3" key="1">
    <citation type="submission" date="2019-06" db="EMBL/GenBank/DDBJ databases">
        <title>Genome sequence of Litorilinea aerophila BAA-2444.</title>
        <authorList>
            <person name="Maclea K.S."/>
            <person name="Maurais E.G."/>
            <person name="Iannazzi L.C."/>
        </authorList>
    </citation>
    <scope>NUCLEOTIDE SEQUENCE [LARGE SCALE GENOMIC DNA]</scope>
    <source>
        <strain evidence="2 3">ATCC BAA-2444</strain>
    </source>
</reference>
<organism evidence="2 3">
    <name type="scientific">Litorilinea aerophila</name>
    <dbReference type="NCBI Taxonomy" id="1204385"/>
    <lineage>
        <taxon>Bacteria</taxon>
        <taxon>Bacillati</taxon>
        <taxon>Chloroflexota</taxon>
        <taxon>Caldilineae</taxon>
        <taxon>Caldilineales</taxon>
        <taxon>Caldilineaceae</taxon>
        <taxon>Litorilinea</taxon>
    </lineage>
</organism>
<dbReference type="RefSeq" id="WP_141612036.1">
    <property type="nucleotide sequence ID" value="NZ_VIGC02000036.1"/>
</dbReference>
<evidence type="ECO:0000313" key="3">
    <source>
        <dbReference type="Proteomes" id="UP000317371"/>
    </source>
</evidence>
<dbReference type="Pfam" id="PF08241">
    <property type="entry name" value="Methyltransf_11"/>
    <property type="match status" value="1"/>
</dbReference>
<dbReference type="InterPro" id="IPR013216">
    <property type="entry name" value="Methyltransf_11"/>
</dbReference>
<name>A0A540VA68_9CHLR</name>
<dbReference type="Proteomes" id="UP000317371">
    <property type="component" value="Unassembled WGS sequence"/>
</dbReference>
<dbReference type="Gene3D" id="3.40.50.150">
    <property type="entry name" value="Vaccinia Virus protein VP39"/>
    <property type="match status" value="1"/>
</dbReference>
<dbReference type="InterPro" id="IPR029063">
    <property type="entry name" value="SAM-dependent_MTases_sf"/>
</dbReference>